<dbReference type="HOGENOM" id="CLU_016047_1_2_0"/>
<dbReference type="Pfam" id="PF00528">
    <property type="entry name" value="BPD_transp_1"/>
    <property type="match status" value="1"/>
</dbReference>
<evidence type="ECO:0000256" key="4">
    <source>
        <dbReference type="ARBA" id="ARBA00022692"/>
    </source>
</evidence>
<feature type="domain" description="ABC transmembrane type-1" evidence="8">
    <location>
        <begin position="74"/>
        <end position="265"/>
    </location>
</feature>
<dbReference type="GO" id="GO:0005886">
    <property type="term" value="C:plasma membrane"/>
    <property type="evidence" value="ECO:0007669"/>
    <property type="project" value="UniProtKB-SubCell"/>
</dbReference>
<reference evidence="9 10" key="1">
    <citation type="submission" date="2013-08" db="EMBL/GenBank/DDBJ databases">
        <authorList>
            <person name="Weinstock G."/>
            <person name="Sodergren E."/>
            <person name="Wylie T."/>
            <person name="Fulton L."/>
            <person name="Fulton R."/>
            <person name="Fronick C."/>
            <person name="O'Laughlin M."/>
            <person name="Godfrey J."/>
            <person name="Miner T."/>
            <person name="Herter B."/>
            <person name="Appelbaum E."/>
            <person name="Cordes M."/>
            <person name="Lek S."/>
            <person name="Wollam A."/>
            <person name="Pepin K.H."/>
            <person name="Palsikar V.B."/>
            <person name="Mitreva M."/>
            <person name="Wilson R.K."/>
        </authorList>
    </citation>
    <scope>NUCLEOTIDE SEQUENCE [LARGE SCALE GENOMIC DNA]</scope>
    <source>
        <strain evidence="9 10">ATCC BAA-474</strain>
    </source>
</reference>
<dbReference type="InterPro" id="IPR000515">
    <property type="entry name" value="MetI-like"/>
</dbReference>
<protein>
    <submittedName>
        <fullName evidence="9">ABC transporter, permease protein</fullName>
    </submittedName>
</protein>
<keyword evidence="2 7" id="KW-0813">Transport</keyword>
<dbReference type="Proteomes" id="UP000017081">
    <property type="component" value="Unassembled WGS sequence"/>
</dbReference>
<dbReference type="PROSITE" id="PS50928">
    <property type="entry name" value="ABC_TM1"/>
    <property type="match status" value="1"/>
</dbReference>
<evidence type="ECO:0000256" key="2">
    <source>
        <dbReference type="ARBA" id="ARBA00022448"/>
    </source>
</evidence>
<dbReference type="STRING" id="1319815.HMPREF0202_00321"/>
<dbReference type="InterPro" id="IPR035906">
    <property type="entry name" value="MetI-like_sf"/>
</dbReference>
<name>U7VF62_9FUSO</name>
<comment type="subcellular location">
    <subcellularLocation>
        <location evidence="1 7">Cell membrane</location>
        <topology evidence="1 7">Multi-pass membrane protein</topology>
    </subcellularLocation>
</comment>
<feature type="transmembrane region" description="Helical" evidence="7">
    <location>
        <begin position="106"/>
        <end position="130"/>
    </location>
</feature>
<dbReference type="SUPFAM" id="SSF161098">
    <property type="entry name" value="MetI-like"/>
    <property type="match status" value="1"/>
</dbReference>
<evidence type="ECO:0000259" key="8">
    <source>
        <dbReference type="PROSITE" id="PS50928"/>
    </source>
</evidence>
<dbReference type="AlphaFoldDB" id="U7VF62"/>
<proteinExistence type="inferred from homology"/>
<keyword evidence="6 7" id="KW-0472">Membrane</keyword>
<dbReference type="eggNOG" id="COG0395">
    <property type="taxonomic scope" value="Bacteria"/>
</dbReference>
<accession>U7VF62</accession>
<dbReference type="InterPro" id="IPR050901">
    <property type="entry name" value="BP-dep_ABC_trans_perm"/>
</dbReference>
<comment type="similarity">
    <text evidence="7">Belongs to the binding-protein-dependent transport system permease family.</text>
</comment>
<feature type="transmembrane region" description="Helical" evidence="7">
    <location>
        <begin position="7"/>
        <end position="33"/>
    </location>
</feature>
<dbReference type="PATRIC" id="fig|1319815.3.peg.309"/>
<dbReference type="PANTHER" id="PTHR32243">
    <property type="entry name" value="MALTOSE TRANSPORT SYSTEM PERMEASE-RELATED"/>
    <property type="match status" value="1"/>
</dbReference>
<evidence type="ECO:0000256" key="5">
    <source>
        <dbReference type="ARBA" id="ARBA00022989"/>
    </source>
</evidence>
<evidence type="ECO:0000256" key="1">
    <source>
        <dbReference type="ARBA" id="ARBA00004651"/>
    </source>
</evidence>
<dbReference type="CDD" id="cd06261">
    <property type="entry name" value="TM_PBP2"/>
    <property type="match status" value="1"/>
</dbReference>
<evidence type="ECO:0000313" key="9">
    <source>
        <dbReference type="EMBL" id="ERT69764.1"/>
    </source>
</evidence>
<comment type="caution">
    <text evidence="9">The sequence shown here is derived from an EMBL/GenBank/DDBJ whole genome shotgun (WGS) entry which is preliminary data.</text>
</comment>
<organism evidence="9 10">
    <name type="scientific">Cetobacterium somerae ATCC BAA-474</name>
    <dbReference type="NCBI Taxonomy" id="1319815"/>
    <lineage>
        <taxon>Bacteria</taxon>
        <taxon>Fusobacteriati</taxon>
        <taxon>Fusobacteriota</taxon>
        <taxon>Fusobacteriia</taxon>
        <taxon>Fusobacteriales</taxon>
        <taxon>Fusobacteriaceae</taxon>
        <taxon>Cetobacterium</taxon>
    </lineage>
</organism>
<feature type="transmembrane region" description="Helical" evidence="7">
    <location>
        <begin position="142"/>
        <end position="165"/>
    </location>
</feature>
<evidence type="ECO:0000256" key="3">
    <source>
        <dbReference type="ARBA" id="ARBA00022475"/>
    </source>
</evidence>
<dbReference type="Gene3D" id="1.10.3720.10">
    <property type="entry name" value="MetI-like"/>
    <property type="match status" value="1"/>
</dbReference>
<evidence type="ECO:0000256" key="6">
    <source>
        <dbReference type="ARBA" id="ARBA00023136"/>
    </source>
</evidence>
<evidence type="ECO:0000313" key="10">
    <source>
        <dbReference type="Proteomes" id="UP000017081"/>
    </source>
</evidence>
<sequence length="278" mass="31621">MKIKKETIIYCIGVIIFLFLILGPIFWCFIISVGHEKDVFNNRNSFFPTSVSFFNYKKLLDISTKEGNSFLLAMKSSLLTSFITVVLGTPLAIVTGYALARFKNKVISIFMGLLFSTLIIPLFTTIIPLYTIFSEYNLLNNLFWLAIVYISSFLPLVTWITMNYFKEFPIEIEEMALIDGCTKFEVITHILIPNVYPIIITSMLIIFLKSWSQYQLPLVLAASREIKPLTVLIAEFSSKDLILYSQIATAGILTIIPPMIFSFIFRNYLISGLTKGSS</sequence>
<dbReference type="EMBL" id="AXZF01000012">
    <property type="protein sequence ID" value="ERT69764.1"/>
    <property type="molecule type" value="Genomic_DNA"/>
</dbReference>
<keyword evidence="10" id="KW-1185">Reference proteome</keyword>
<gene>
    <name evidence="9" type="ORF">HMPREF0202_00321</name>
</gene>
<keyword evidence="5 7" id="KW-1133">Transmembrane helix</keyword>
<feature type="transmembrane region" description="Helical" evidence="7">
    <location>
        <begin position="78"/>
        <end position="99"/>
    </location>
</feature>
<keyword evidence="4 7" id="KW-0812">Transmembrane</keyword>
<dbReference type="RefSeq" id="WP_023049870.1">
    <property type="nucleotide sequence ID" value="NZ_CP173063.2"/>
</dbReference>
<dbReference type="GO" id="GO:0055085">
    <property type="term" value="P:transmembrane transport"/>
    <property type="evidence" value="ECO:0007669"/>
    <property type="project" value="InterPro"/>
</dbReference>
<evidence type="ECO:0000256" key="7">
    <source>
        <dbReference type="RuleBase" id="RU363032"/>
    </source>
</evidence>
<feature type="transmembrane region" description="Helical" evidence="7">
    <location>
        <begin position="241"/>
        <end position="265"/>
    </location>
</feature>
<feature type="transmembrane region" description="Helical" evidence="7">
    <location>
        <begin position="186"/>
        <end position="208"/>
    </location>
</feature>
<keyword evidence="3" id="KW-1003">Cell membrane</keyword>
<dbReference type="PANTHER" id="PTHR32243:SF18">
    <property type="entry name" value="INNER MEMBRANE ABC TRANSPORTER PERMEASE PROTEIN YCJP"/>
    <property type="match status" value="1"/>
</dbReference>